<sequence>MTVFRGIPYARPPVGPLRLAAPVPALPWEGTRHADAFGESPPQSRAFGPLGGPEDDAGAGDWLTVNVWTPDPGAARLPVLVWIYGGVYLFGTSAGPTYDGTALARRDTVVVTFNHRVGAEGYGHFEGAVPNRALLDQMAALQWVRDNIAAFGGDPDRVTVFGESAGAGAIAALLAMPRAAGLFHRAVAQSVPGPFYSTALAADIGTAVAAELGSAPTAAEVAASAPEALRDAADAVLHKIAQHEPRWGRAARARMPFAPVVDGEVLPRSPWEALRAGASAGVTLLAGHTRHETRLFTALSGQLGLVTPEEAADTVAWFAPGDAGRRAYLAAPAAADPTTLRDLVTSDWLFRMPSLHLAEAHAEGGGTAYAYELAWEATGMGGALGACHALDVPLVFGTLRDGIGTLLLGEEPSGEAVALSDRMGAAWTAFAATGDPGWAPYRTRERLTRVFDTEPHTAPYPAEESRLIWAEHVFATLDVVPAAD</sequence>
<evidence type="ECO:0000259" key="4">
    <source>
        <dbReference type="Pfam" id="PF00135"/>
    </source>
</evidence>
<dbReference type="Pfam" id="PF00135">
    <property type="entry name" value="COesterase"/>
    <property type="match status" value="1"/>
</dbReference>
<dbReference type="AlphaFoldDB" id="A0A1Z1W429"/>
<evidence type="ECO:0000313" key="5">
    <source>
        <dbReference type="EMBL" id="ARX81149.1"/>
    </source>
</evidence>
<gene>
    <name evidence="5" type="ORF">SMD44_00547</name>
</gene>
<accession>A0A1Z1W429</accession>
<keyword evidence="2 3" id="KW-0378">Hydrolase</keyword>
<dbReference type="SUPFAM" id="SSF53474">
    <property type="entry name" value="alpha/beta-Hydrolases"/>
    <property type="match status" value="1"/>
</dbReference>
<dbReference type="EC" id="3.1.1.-" evidence="3"/>
<proteinExistence type="inferred from homology"/>
<dbReference type="InterPro" id="IPR002018">
    <property type="entry name" value="CarbesteraseB"/>
</dbReference>
<dbReference type="KEGG" id="salf:SMD44_00547"/>
<feature type="domain" description="Carboxylesterase type B" evidence="4">
    <location>
        <begin position="2"/>
        <end position="437"/>
    </location>
</feature>
<dbReference type="eggNOG" id="COG2272">
    <property type="taxonomic scope" value="Bacteria"/>
</dbReference>
<comment type="similarity">
    <text evidence="1 3">Belongs to the type-B carboxylesterase/lipase family.</text>
</comment>
<keyword evidence="6" id="KW-1185">Reference proteome</keyword>
<dbReference type="STRING" id="67267.GCA_000716675_02579"/>
<dbReference type="PROSITE" id="PS00122">
    <property type="entry name" value="CARBOXYLESTERASE_B_1"/>
    <property type="match status" value="1"/>
</dbReference>
<organism evidence="5 6">
    <name type="scientific">Streptomyces alboflavus</name>
    <dbReference type="NCBI Taxonomy" id="67267"/>
    <lineage>
        <taxon>Bacteria</taxon>
        <taxon>Bacillati</taxon>
        <taxon>Actinomycetota</taxon>
        <taxon>Actinomycetes</taxon>
        <taxon>Kitasatosporales</taxon>
        <taxon>Streptomycetaceae</taxon>
        <taxon>Streptomyces</taxon>
    </lineage>
</organism>
<dbReference type="PANTHER" id="PTHR11559">
    <property type="entry name" value="CARBOXYLESTERASE"/>
    <property type="match status" value="1"/>
</dbReference>
<dbReference type="InterPro" id="IPR019826">
    <property type="entry name" value="Carboxylesterase_B_AS"/>
</dbReference>
<name>A0A1Z1W429_9ACTN</name>
<protein>
    <recommendedName>
        <fullName evidence="3">Carboxylic ester hydrolase</fullName>
        <ecNumber evidence="3">3.1.1.-</ecNumber>
    </recommendedName>
</protein>
<evidence type="ECO:0000313" key="6">
    <source>
        <dbReference type="Proteomes" id="UP000195880"/>
    </source>
</evidence>
<evidence type="ECO:0000256" key="3">
    <source>
        <dbReference type="RuleBase" id="RU361235"/>
    </source>
</evidence>
<dbReference type="GO" id="GO:0016787">
    <property type="term" value="F:hydrolase activity"/>
    <property type="evidence" value="ECO:0007669"/>
    <property type="project" value="UniProtKB-KW"/>
</dbReference>
<dbReference type="InterPro" id="IPR029058">
    <property type="entry name" value="AB_hydrolase_fold"/>
</dbReference>
<evidence type="ECO:0000256" key="1">
    <source>
        <dbReference type="ARBA" id="ARBA00005964"/>
    </source>
</evidence>
<reference evidence="5 6" key="1">
    <citation type="submission" date="2017-05" db="EMBL/GenBank/DDBJ databases">
        <title>Streptomyces alboflavus Genome sequencing and assembly.</title>
        <authorList>
            <person name="Wang Y."/>
            <person name="Du B."/>
            <person name="Ding Y."/>
            <person name="Liu H."/>
            <person name="Hou Q."/>
            <person name="Liu K."/>
            <person name="Wang C."/>
            <person name="Yao L."/>
        </authorList>
    </citation>
    <scope>NUCLEOTIDE SEQUENCE [LARGE SCALE GENOMIC DNA]</scope>
    <source>
        <strain evidence="5 6">MDJK44</strain>
    </source>
</reference>
<dbReference type="Proteomes" id="UP000195880">
    <property type="component" value="Chromosome"/>
</dbReference>
<dbReference type="Gene3D" id="3.40.50.1820">
    <property type="entry name" value="alpha/beta hydrolase"/>
    <property type="match status" value="1"/>
</dbReference>
<dbReference type="InterPro" id="IPR050309">
    <property type="entry name" value="Type-B_Carboxylest/Lipase"/>
</dbReference>
<evidence type="ECO:0000256" key="2">
    <source>
        <dbReference type="ARBA" id="ARBA00022801"/>
    </source>
</evidence>
<dbReference type="EMBL" id="CP021748">
    <property type="protein sequence ID" value="ARX81149.1"/>
    <property type="molecule type" value="Genomic_DNA"/>
</dbReference>